<name>A0ACC0E9U9_9BASI</name>
<comment type="caution">
    <text evidence="1">The sequence shown here is derived from an EMBL/GenBank/DDBJ whole genome shotgun (WGS) entry which is preliminary data.</text>
</comment>
<reference evidence="2" key="1">
    <citation type="journal article" date="2018" name="BMC Genomics">
        <title>Genomic insights into host adaptation between the wheat stripe rust pathogen (Puccinia striiformis f. sp. tritici) and the barley stripe rust pathogen (Puccinia striiformis f. sp. hordei).</title>
        <authorList>
            <person name="Xia C."/>
            <person name="Wang M."/>
            <person name="Yin C."/>
            <person name="Cornejo O.E."/>
            <person name="Hulbert S.H."/>
            <person name="Chen X."/>
        </authorList>
    </citation>
    <scope>NUCLEOTIDE SEQUENCE [LARGE SCALE GENOMIC DNA]</scope>
    <source>
        <strain evidence="2">93-210</strain>
    </source>
</reference>
<keyword evidence="2" id="KW-1185">Reference proteome</keyword>
<evidence type="ECO:0000313" key="2">
    <source>
        <dbReference type="Proteomes" id="UP001060170"/>
    </source>
</evidence>
<reference evidence="1 2" key="3">
    <citation type="journal article" date="2022" name="Microbiol. Spectr.">
        <title>Folding features and dynamics of 3D genome architecture in plant fungal pathogens.</title>
        <authorList>
            <person name="Xia C."/>
        </authorList>
    </citation>
    <scope>NUCLEOTIDE SEQUENCE [LARGE SCALE GENOMIC DNA]</scope>
    <source>
        <strain evidence="1 2">93-210</strain>
    </source>
</reference>
<organism evidence="1 2">
    <name type="scientific">Puccinia striiformis f. sp. tritici</name>
    <dbReference type="NCBI Taxonomy" id="168172"/>
    <lineage>
        <taxon>Eukaryota</taxon>
        <taxon>Fungi</taxon>
        <taxon>Dikarya</taxon>
        <taxon>Basidiomycota</taxon>
        <taxon>Pucciniomycotina</taxon>
        <taxon>Pucciniomycetes</taxon>
        <taxon>Pucciniales</taxon>
        <taxon>Pucciniaceae</taxon>
        <taxon>Puccinia</taxon>
    </lineage>
</organism>
<dbReference type="EMBL" id="CM045872">
    <property type="protein sequence ID" value="KAI7949207.1"/>
    <property type="molecule type" value="Genomic_DNA"/>
</dbReference>
<evidence type="ECO:0000313" key="1">
    <source>
        <dbReference type="EMBL" id="KAI7949207.1"/>
    </source>
</evidence>
<dbReference type="Proteomes" id="UP001060170">
    <property type="component" value="Chromosome 8"/>
</dbReference>
<reference evidence="2" key="2">
    <citation type="journal article" date="2018" name="Mol. Plant Microbe Interact.">
        <title>Genome sequence resources for the wheat stripe rust pathogen (Puccinia striiformis f. sp. tritici) and the barley stripe rust pathogen (Puccinia striiformis f. sp. hordei).</title>
        <authorList>
            <person name="Xia C."/>
            <person name="Wang M."/>
            <person name="Yin C."/>
            <person name="Cornejo O.E."/>
            <person name="Hulbert S.H."/>
            <person name="Chen X."/>
        </authorList>
    </citation>
    <scope>NUCLEOTIDE SEQUENCE [LARGE SCALE GENOMIC DNA]</scope>
    <source>
        <strain evidence="2">93-210</strain>
    </source>
</reference>
<sequence>MGNWIPWASQNLIVFICLLELIGQSISFIKPNDLLEVHDSHIRSMENGIDNPHAGDIRPPTTVEEIARKISGQRVEGPHRNANILPALHLQVEGTEIRQELEEQVYTPLQHCKTKHRSLELNEIGDRLRLTSVTNSCKLLDELIQQIPNDLNTLIYSEEMGEKALRIGKYERKASALFKEIENSLSIMQNPLHFMSESVDSVDATTKLTMYNLNDILVRFLYISEKHQLVTKEWLTDLLKDEGHQFIFNYILRRFRIKSELVPVYLNFDTKLTLEKSPFTEELRGILKCFGASTWQKLERLYLGAQLMRFEKESGGMRLAKTFLRVTSPPQPSMLAVFPPEYFQKRIVIFMIDLIHVISATSDMKIRDPYTTPEKVLVKLKLLHNMLRIMKRYHLEGLPQDKLSEIEKLPYDSKKLQEFDESMMLFSDVLKTVYVKYGETVIRLPTHTTSSPNFVKKLEDKIYLTDMNENNRAFSASTSAINHDVGRSTGLQENFIGVTHHQYRLRHLFRSGISSIIGSNQSIKTIILQEGIQIPQCGREIIENILNRLQTMETVSTAHLFTKFDQLNHILSHPRSALIYRGKLITKSGYIDV</sequence>
<protein>
    <submittedName>
        <fullName evidence="1">Uncharacterized protein</fullName>
    </submittedName>
</protein>
<accession>A0ACC0E9U9</accession>
<gene>
    <name evidence="1" type="ORF">MJO28_008028</name>
</gene>
<proteinExistence type="predicted"/>